<organism evidence="2 3">
    <name type="scientific">Shimia litoralis</name>
    <dbReference type="NCBI Taxonomy" id="420403"/>
    <lineage>
        <taxon>Bacteria</taxon>
        <taxon>Pseudomonadati</taxon>
        <taxon>Pseudomonadota</taxon>
        <taxon>Alphaproteobacteria</taxon>
        <taxon>Rhodobacterales</taxon>
        <taxon>Roseobacteraceae</taxon>
    </lineage>
</organism>
<reference evidence="2 3" key="1">
    <citation type="submission" date="2019-04" db="EMBL/GenBank/DDBJ databases">
        <title>Genome sequence of Pelagicola litoralis CL-ES2.</title>
        <authorList>
            <person name="Cao J."/>
        </authorList>
    </citation>
    <scope>NUCLEOTIDE SEQUENCE [LARGE SCALE GENOMIC DNA]</scope>
    <source>
        <strain evidence="2 3">CL-ES2</strain>
    </source>
</reference>
<accession>A0A4U7N9F5</accession>
<name>A0A4U7N9F5_9RHOB</name>
<keyword evidence="1" id="KW-0812">Transmembrane</keyword>
<evidence type="ECO:0000313" key="2">
    <source>
        <dbReference type="EMBL" id="TKZ22620.1"/>
    </source>
</evidence>
<comment type="caution">
    <text evidence="2">The sequence shown here is derived from an EMBL/GenBank/DDBJ whole genome shotgun (WGS) entry which is preliminary data.</text>
</comment>
<proteinExistence type="predicted"/>
<dbReference type="AlphaFoldDB" id="A0A4U7N9F5"/>
<feature type="transmembrane region" description="Helical" evidence="1">
    <location>
        <begin position="46"/>
        <end position="71"/>
    </location>
</feature>
<dbReference type="OrthoDB" id="7689797at2"/>
<protein>
    <submittedName>
        <fullName evidence="2">LapA family protein</fullName>
    </submittedName>
</protein>
<evidence type="ECO:0000313" key="3">
    <source>
        <dbReference type="Proteomes" id="UP000306575"/>
    </source>
</evidence>
<gene>
    <name evidence="2" type="ORF">FAP39_01750</name>
</gene>
<sequence length="116" mass="12983">MRYIRYAFLGALGIVLISVALANRGHVTLTLLPAALSDLFGLNHSLSVPLFVVIFASLVVGLLVGFVWEWLREHKHRSGKSKVEKELTQTKREMRRIKGKQSEGKDEVLVLLEDAS</sequence>
<dbReference type="RefSeq" id="WP_138014636.1">
    <property type="nucleotide sequence ID" value="NZ_SULI01000001.1"/>
</dbReference>
<dbReference type="EMBL" id="SULI01000001">
    <property type="protein sequence ID" value="TKZ22620.1"/>
    <property type="molecule type" value="Genomic_DNA"/>
</dbReference>
<dbReference type="Proteomes" id="UP000306575">
    <property type="component" value="Unassembled WGS sequence"/>
</dbReference>
<evidence type="ECO:0000256" key="1">
    <source>
        <dbReference type="SAM" id="Phobius"/>
    </source>
</evidence>
<keyword evidence="1" id="KW-1133">Transmembrane helix</keyword>
<keyword evidence="3" id="KW-1185">Reference proteome</keyword>
<keyword evidence="1" id="KW-0472">Membrane</keyword>